<dbReference type="SMART" id="SM00164">
    <property type="entry name" value="TBC"/>
    <property type="match status" value="1"/>
</dbReference>
<dbReference type="InterPro" id="IPR035969">
    <property type="entry name" value="Rab-GAP_TBC_sf"/>
</dbReference>
<evidence type="ECO:0000313" key="4">
    <source>
        <dbReference type="Proteomes" id="UP000654075"/>
    </source>
</evidence>
<dbReference type="PROSITE" id="PS50086">
    <property type="entry name" value="TBC_RABGAP"/>
    <property type="match status" value="1"/>
</dbReference>
<keyword evidence="4" id="KW-1185">Reference proteome</keyword>
<organism evidence="3 4">
    <name type="scientific">Polarella glacialis</name>
    <name type="common">Dinoflagellate</name>
    <dbReference type="NCBI Taxonomy" id="89957"/>
    <lineage>
        <taxon>Eukaryota</taxon>
        <taxon>Sar</taxon>
        <taxon>Alveolata</taxon>
        <taxon>Dinophyceae</taxon>
        <taxon>Suessiales</taxon>
        <taxon>Suessiaceae</taxon>
        <taxon>Polarella</taxon>
    </lineage>
</organism>
<dbReference type="EMBL" id="CAJNNV010026605">
    <property type="protein sequence ID" value="CAE8618605.1"/>
    <property type="molecule type" value="Genomic_DNA"/>
</dbReference>
<name>A0A813FY63_POLGL</name>
<dbReference type="AlphaFoldDB" id="A0A813FY63"/>
<dbReference type="InterPro" id="IPR000195">
    <property type="entry name" value="Rab-GAP-TBC_dom"/>
</dbReference>
<comment type="caution">
    <text evidence="3">The sequence shown here is derived from an EMBL/GenBank/DDBJ whole genome shotgun (WGS) entry which is preliminary data.</text>
</comment>
<dbReference type="GO" id="GO:0031267">
    <property type="term" value="F:small GTPase binding"/>
    <property type="evidence" value="ECO:0007669"/>
    <property type="project" value="TreeGrafter"/>
</dbReference>
<dbReference type="OrthoDB" id="294251at2759"/>
<gene>
    <name evidence="3" type="ORF">PGLA1383_LOCUS36217</name>
</gene>
<feature type="non-terminal residue" evidence="3">
    <location>
        <position position="1"/>
    </location>
</feature>
<dbReference type="Gene3D" id="1.10.472.80">
    <property type="entry name" value="Ypt/Rab-GAP domain of gyp1p, domain 3"/>
    <property type="match status" value="1"/>
</dbReference>
<proteinExistence type="predicted"/>
<dbReference type="OMA" id="HPNLYEH"/>
<feature type="region of interest" description="Disordered" evidence="1">
    <location>
        <begin position="313"/>
        <end position="335"/>
    </location>
</feature>
<feature type="domain" description="Rab-GAP TBC" evidence="2">
    <location>
        <begin position="27"/>
        <end position="213"/>
    </location>
</feature>
<feature type="compositionally biased region" description="Acidic residues" evidence="1">
    <location>
        <begin position="316"/>
        <end position="335"/>
    </location>
</feature>
<dbReference type="InterPro" id="IPR050302">
    <property type="entry name" value="Rab_GAP_TBC_domain"/>
</dbReference>
<evidence type="ECO:0000256" key="1">
    <source>
        <dbReference type="SAM" id="MobiDB-lite"/>
    </source>
</evidence>
<reference evidence="3" key="1">
    <citation type="submission" date="2021-02" db="EMBL/GenBank/DDBJ databases">
        <authorList>
            <person name="Dougan E. K."/>
            <person name="Rhodes N."/>
            <person name="Thang M."/>
            <person name="Chan C."/>
        </authorList>
    </citation>
    <scope>NUCLEOTIDE SEQUENCE</scope>
</reference>
<dbReference type="GO" id="GO:0005096">
    <property type="term" value="F:GTPase activator activity"/>
    <property type="evidence" value="ECO:0007669"/>
    <property type="project" value="TreeGrafter"/>
</dbReference>
<dbReference type="Proteomes" id="UP000654075">
    <property type="component" value="Unassembled WGS sequence"/>
</dbReference>
<dbReference type="SUPFAM" id="SSF47923">
    <property type="entry name" value="Ypt/Rab-GAP domain of gyp1p"/>
    <property type="match status" value="1"/>
</dbReference>
<evidence type="ECO:0000313" key="3">
    <source>
        <dbReference type="EMBL" id="CAE8618605.1"/>
    </source>
</evidence>
<protein>
    <recommendedName>
        <fullName evidence="2">Rab-GAP TBC domain-containing protein</fullName>
    </recommendedName>
</protein>
<dbReference type="PANTHER" id="PTHR47219:SF9">
    <property type="entry name" value="GTPASE ACTIVATING PROTEIN AND CENTROSOME-ASSOCIATED, ISOFORM B"/>
    <property type="match status" value="1"/>
</dbReference>
<evidence type="ECO:0000259" key="2">
    <source>
        <dbReference type="PROSITE" id="PS50086"/>
    </source>
</evidence>
<sequence>DPWFWADEFDSPLLSRGFDVLSQEVLSQQITKRVRSWVSLLPGAEQVQIDVADASRCKCLEAIRIFEKDAERTFVPKDDAQVQERTAVRQQKQVEHLKLVYSEVQDYHQGLGYIVAFLQLFLEAKELAQIAIALHRSEKHCEGYFRSESQAFVRDARVLRKLTEEQLPEVAAHFARFGVIPEMYSVKWFVGLTVHFLPLTQMLDFWEAYFAYGYEWVFAFGLEFFREFRSELMAEESTAGVMTILRMEDPRADWRFPPKLVQQDAVVDRLTRVNLAAIEAIASDSLRADRLGQLREVEAAKVAEEVERARQRMQELADDDDGIVFSDEEEEDDDL</sequence>
<dbReference type="PANTHER" id="PTHR47219">
    <property type="entry name" value="RAB GTPASE-ACTIVATING PROTEIN 1-LIKE"/>
    <property type="match status" value="1"/>
</dbReference>
<accession>A0A813FY63</accession>
<dbReference type="Pfam" id="PF00566">
    <property type="entry name" value="RabGAP-TBC"/>
    <property type="match status" value="1"/>
</dbReference>